<comment type="caution">
    <text evidence="1">The sequence shown here is derived from an EMBL/GenBank/DDBJ whole genome shotgun (WGS) entry which is preliminary data.</text>
</comment>
<dbReference type="Gene3D" id="3.30.40.10">
    <property type="entry name" value="Zinc/RING finger domain, C3HC4 (zinc finger)"/>
    <property type="match status" value="1"/>
</dbReference>
<dbReference type="AlphaFoldDB" id="A0AAV7HX81"/>
<name>A0AAV7HX81_COTGL</name>
<keyword evidence="2" id="KW-1185">Reference proteome</keyword>
<dbReference type="InterPro" id="IPR013083">
    <property type="entry name" value="Znf_RING/FYVE/PHD"/>
</dbReference>
<evidence type="ECO:0000313" key="2">
    <source>
        <dbReference type="Proteomes" id="UP000826195"/>
    </source>
</evidence>
<accession>A0AAV7HX81</accession>
<proteinExistence type="predicted"/>
<dbReference type="SUPFAM" id="SSF57850">
    <property type="entry name" value="RING/U-box"/>
    <property type="match status" value="1"/>
</dbReference>
<evidence type="ECO:0008006" key="3">
    <source>
        <dbReference type="Google" id="ProtNLM"/>
    </source>
</evidence>
<protein>
    <recommendedName>
        <fullName evidence="3">RING-type domain-containing protein</fullName>
    </recommendedName>
</protein>
<reference evidence="1 2" key="1">
    <citation type="journal article" date="2021" name="J. Hered.">
        <title>A chromosome-level genome assembly of the parasitoid wasp, Cotesia glomerata (Hymenoptera: Braconidae).</title>
        <authorList>
            <person name="Pinto B.J."/>
            <person name="Weis J.J."/>
            <person name="Gamble T."/>
            <person name="Ode P.J."/>
            <person name="Paul R."/>
            <person name="Zaspel J.M."/>
        </authorList>
    </citation>
    <scope>NUCLEOTIDE SEQUENCE [LARGE SCALE GENOMIC DNA]</scope>
    <source>
        <strain evidence="1">CgM1</strain>
    </source>
</reference>
<dbReference type="EMBL" id="JAHXZJ010001864">
    <property type="protein sequence ID" value="KAH0549814.1"/>
    <property type="molecule type" value="Genomic_DNA"/>
</dbReference>
<evidence type="ECO:0000313" key="1">
    <source>
        <dbReference type="EMBL" id="KAH0549814.1"/>
    </source>
</evidence>
<gene>
    <name evidence="1" type="ORF">KQX54_014496</name>
</gene>
<sequence>MNSEWLRSGLPTDLIMINTAESKNIDLEDERTMSILSKITSISLLLADKIVNGLQEFVDSMMRNEDFENLKELMEFYDQKWLKSIDVENYSFYNDSMSLWKNGELILQNIINRLKKINTLWNLIEIEAGVLFSIDFIMRTADNLTPILRNLLRSDVKIPVQFELLDLSTNEENELIDADELPILNSSDDEPIDTLDEEEEDQWYIYSQHCLGCYEDSIEIGYKPCTHAPYCWSCNEKWRDKAVRNGEIFICILCRSAVEITKDLRKD</sequence>
<organism evidence="1 2">
    <name type="scientific">Cotesia glomerata</name>
    <name type="common">Lepidopteran parasitic wasp</name>
    <name type="synonym">Apanteles glomeratus</name>
    <dbReference type="NCBI Taxonomy" id="32391"/>
    <lineage>
        <taxon>Eukaryota</taxon>
        <taxon>Metazoa</taxon>
        <taxon>Ecdysozoa</taxon>
        <taxon>Arthropoda</taxon>
        <taxon>Hexapoda</taxon>
        <taxon>Insecta</taxon>
        <taxon>Pterygota</taxon>
        <taxon>Neoptera</taxon>
        <taxon>Endopterygota</taxon>
        <taxon>Hymenoptera</taxon>
        <taxon>Apocrita</taxon>
        <taxon>Ichneumonoidea</taxon>
        <taxon>Braconidae</taxon>
        <taxon>Microgastrinae</taxon>
        <taxon>Cotesia</taxon>
    </lineage>
</organism>
<dbReference type="Proteomes" id="UP000826195">
    <property type="component" value="Unassembled WGS sequence"/>
</dbReference>